<reference evidence="8 9" key="1">
    <citation type="submission" date="2016-09" db="EMBL/GenBank/DDBJ databases">
        <title>Complete genome of Desulfosporosinus sp. OL.</title>
        <authorList>
            <person name="Mardanov A."/>
            <person name="Beletsky A."/>
            <person name="Panova A."/>
            <person name="Karnachuk O."/>
            <person name="Ravin N."/>
        </authorList>
    </citation>
    <scope>NUCLEOTIDE SEQUENCE [LARGE SCALE GENOMIC DNA]</scope>
    <source>
        <strain evidence="8 9">OL</strain>
    </source>
</reference>
<name>A0A1Q8QLF1_9FIRM</name>
<keyword evidence="4 6" id="KW-0697">Rotamase</keyword>
<evidence type="ECO:0000256" key="3">
    <source>
        <dbReference type="ARBA" id="ARBA00022729"/>
    </source>
</evidence>
<evidence type="ECO:0000256" key="5">
    <source>
        <dbReference type="ARBA" id="ARBA00023235"/>
    </source>
</evidence>
<dbReference type="STRING" id="1888891.DSOL_4208"/>
<comment type="catalytic activity">
    <reaction evidence="1">
        <text>[protein]-peptidylproline (omega=180) = [protein]-peptidylproline (omega=0)</text>
        <dbReference type="Rhea" id="RHEA:16237"/>
        <dbReference type="Rhea" id="RHEA-COMP:10747"/>
        <dbReference type="Rhea" id="RHEA-COMP:10748"/>
        <dbReference type="ChEBI" id="CHEBI:83833"/>
        <dbReference type="ChEBI" id="CHEBI:83834"/>
        <dbReference type="EC" id="5.2.1.8"/>
    </reaction>
</comment>
<keyword evidence="9" id="KW-1185">Reference proteome</keyword>
<dbReference type="InterPro" id="IPR000297">
    <property type="entry name" value="PPIase_PpiC"/>
</dbReference>
<dbReference type="InterPro" id="IPR027304">
    <property type="entry name" value="Trigger_fact/SurA_dom_sf"/>
</dbReference>
<dbReference type="AlphaFoldDB" id="A0A1Q8QLF1"/>
<proteinExistence type="predicted"/>
<dbReference type="PANTHER" id="PTHR47245:SF1">
    <property type="entry name" value="FOLDASE PROTEIN PRSA"/>
    <property type="match status" value="1"/>
</dbReference>
<evidence type="ECO:0000256" key="4">
    <source>
        <dbReference type="ARBA" id="ARBA00023110"/>
    </source>
</evidence>
<keyword evidence="3" id="KW-0732">Signal</keyword>
<dbReference type="EMBL" id="MLBF01000046">
    <property type="protein sequence ID" value="OLN28177.1"/>
    <property type="molecule type" value="Genomic_DNA"/>
</dbReference>
<organism evidence="8 9">
    <name type="scientific">Desulfosporosinus metallidurans</name>
    <dbReference type="NCBI Taxonomy" id="1888891"/>
    <lineage>
        <taxon>Bacteria</taxon>
        <taxon>Bacillati</taxon>
        <taxon>Bacillota</taxon>
        <taxon>Clostridia</taxon>
        <taxon>Eubacteriales</taxon>
        <taxon>Desulfitobacteriaceae</taxon>
        <taxon>Desulfosporosinus</taxon>
    </lineage>
</organism>
<evidence type="ECO:0000256" key="6">
    <source>
        <dbReference type="PROSITE-ProRule" id="PRU00278"/>
    </source>
</evidence>
<dbReference type="Gene3D" id="1.10.4030.10">
    <property type="entry name" value="Porin chaperone SurA, peptide-binding domain"/>
    <property type="match status" value="1"/>
</dbReference>
<dbReference type="PROSITE" id="PS50198">
    <property type="entry name" value="PPIC_PPIASE_2"/>
    <property type="match status" value="1"/>
</dbReference>
<dbReference type="SUPFAM" id="SSF54534">
    <property type="entry name" value="FKBP-like"/>
    <property type="match status" value="1"/>
</dbReference>
<evidence type="ECO:0000259" key="7">
    <source>
        <dbReference type="PROSITE" id="PS50198"/>
    </source>
</evidence>
<dbReference type="Pfam" id="PF13624">
    <property type="entry name" value="SurA_N_3"/>
    <property type="match status" value="1"/>
</dbReference>
<dbReference type="PANTHER" id="PTHR47245">
    <property type="entry name" value="PEPTIDYLPROLYL ISOMERASE"/>
    <property type="match status" value="1"/>
</dbReference>
<evidence type="ECO:0000256" key="1">
    <source>
        <dbReference type="ARBA" id="ARBA00000971"/>
    </source>
</evidence>
<evidence type="ECO:0000313" key="9">
    <source>
        <dbReference type="Proteomes" id="UP000186102"/>
    </source>
</evidence>
<dbReference type="Proteomes" id="UP000186102">
    <property type="component" value="Unassembled WGS sequence"/>
</dbReference>
<protein>
    <recommendedName>
        <fullName evidence="2">peptidylprolyl isomerase</fullName>
        <ecNumber evidence="2">5.2.1.8</ecNumber>
    </recommendedName>
</protein>
<dbReference type="EC" id="5.2.1.8" evidence="2"/>
<dbReference type="InterPro" id="IPR050245">
    <property type="entry name" value="PrsA_foldase"/>
</dbReference>
<dbReference type="SUPFAM" id="SSF109998">
    <property type="entry name" value="Triger factor/SurA peptide-binding domain-like"/>
    <property type="match status" value="1"/>
</dbReference>
<dbReference type="GO" id="GO:0003755">
    <property type="term" value="F:peptidyl-prolyl cis-trans isomerase activity"/>
    <property type="evidence" value="ECO:0007669"/>
    <property type="project" value="UniProtKB-KW"/>
</dbReference>
<dbReference type="InterPro" id="IPR046357">
    <property type="entry name" value="PPIase_dom_sf"/>
</dbReference>
<sequence>MIVTTGCSSLVGGKWAAKVNGDSILVKDYDARVADAQKIYESQGMKFDTDQGKQALPQIKSQILDRMIEGKLIAQEVKNQKLKLEDAKVKEQEDAIKKNMGDETKFQNTLKQQGMTEPELKNFLAVYEKVTADIKPVSDTEAKAYYDKNVPQYSQPESVTARHILVKTEDEAKAIIVQLQAGADFVKLAKEKSIEPGAKDSGGDLGTFTKGKMVPEFETAAFAQKVGTFSTVPVKTEFGYHVILVEAHTAAAAADFAKVKAQVTQDALNAAKDAKFQTYFDTMRKNAKIEYSKGYQPAS</sequence>
<keyword evidence="5 6" id="KW-0413">Isomerase</keyword>
<accession>A0A1Q8QLF1</accession>
<dbReference type="Pfam" id="PF13616">
    <property type="entry name" value="Rotamase_3"/>
    <property type="match status" value="1"/>
</dbReference>
<feature type="domain" description="PpiC" evidence="7">
    <location>
        <begin position="156"/>
        <end position="247"/>
    </location>
</feature>
<evidence type="ECO:0000256" key="2">
    <source>
        <dbReference type="ARBA" id="ARBA00013194"/>
    </source>
</evidence>
<dbReference type="Gene3D" id="3.10.50.40">
    <property type="match status" value="1"/>
</dbReference>
<comment type="caution">
    <text evidence="8">The sequence shown here is derived from an EMBL/GenBank/DDBJ whole genome shotgun (WGS) entry which is preliminary data.</text>
</comment>
<evidence type="ECO:0000313" key="8">
    <source>
        <dbReference type="EMBL" id="OLN28177.1"/>
    </source>
</evidence>
<gene>
    <name evidence="8" type="ORF">DSOL_4208</name>
</gene>